<comment type="caution">
    <text evidence="2">The sequence shown here is derived from an EMBL/GenBank/DDBJ whole genome shotgun (WGS) entry which is preliminary data.</text>
</comment>
<organism evidence="2 3">
    <name type="scientific">Trichostrongylus colubriformis</name>
    <name type="common">Black scour worm</name>
    <dbReference type="NCBI Taxonomy" id="6319"/>
    <lineage>
        <taxon>Eukaryota</taxon>
        <taxon>Metazoa</taxon>
        <taxon>Ecdysozoa</taxon>
        <taxon>Nematoda</taxon>
        <taxon>Chromadorea</taxon>
        <taxon>Rhabditida</taxon>
        <taxon>Rhabditina</taxon>
        <taxon>Rhabditomorpha</taxon>
        <taxon>Strongyloidea</taxon>
        <taxon>Trichostrongylidae</taxon>
        <taxon>Trichostrongylus</taxon>
    </lineage>
</organism>
<protein>
    <submittedName>
        <fullName evidence="2">Uncharacterized protein</fullName>
    </submittedName>
</protein>
<evidence type="ECO:0000256" key="1">
    <source>
        <dbReference type="SAM" id="MobiDB-lite"/>
    </source>
</evidence>
<name>A0AAN8IH07_TRICO</name>
<feature type="compositionally biased region" description="Basic and acidic residues" evidence="1">
    <location>
        <begin position="87"/>
        <end position="98"/>
    </location>
</feature>
<feature type="region of interest" description="Disordered" evidence="1">
    <location>
        <begin position="43"/>
        <end position="101"/>
    </location>
</feature>
<evidence type="ECO:0000313" key="2">
    <source>
        <dbReference type="EMBL" id="KAK5973291.1"/>
    </source>
</evidence>
<dbReference type="Gene3D" id="1.10.287.1490">
    <property type="match status" value="1"/>
</dbReference>
<evidence type="ECO:0000313" key="3">
    <source>
        <dbReference type="Proteomes" id="UP001331761"/>
    </source>
</evidence>
<dbReference type="AlphaFoldDB" id="A0AAN8IH07"/>
<keyword evidence="3" id="KW-1185">Reference proteome</keyword>
<reference evidence="2 3" key="1">
    <citation type="submission" date="2019-10" db="EMBL/GenBank/DDBJ databases">
        <title>Assembly and Annotation for the nematode Trichostrongylus colubriformis.</title>
        <authorList>
            <person name="Martin J."/>
        </authorList>
    </citation>
    <scope>NUCLEOTIDE SEQUENCE [LARGE SCALE GENOMIC DNA]</scope>
    <source>
        <strain evidence="2">G859</strain>
        <tissue evidence="2">Whole worm</tissue>
    </source>
</reference>
<accession>A0AAN8IH07</accession>
<proteinExistence type="predicted"/>
<sequence length="212" mass="23972">MSPTLATHDITVFYHKKQLQCEQLKESEHFSFEFGENSEKTMELQSKLSEMKEESAQLEKKVKEKRANSTTQSSKIEVLRQSAESNKLAKERELKDAEGEVSGFEAEAMRLEAEAEDLQNKKYELEGEVHLIKHQLSTKTEELAAAKENFCHMQVAAQAVSTELTSNHKGVTTELQKATEKKVVQANIYSYHKSTVNNRLSVSVDVCVCVCI</sequence>
<feature type="compositionally biased region" description="Basic and acidic residues" evidence="1">
    <location>
        <begin position="49"/>
        <end position="67"/>
    </location>
</feature>
<dbReference type="EMBL" id="WIXE01015666">
    <property type="protein sequence ID" value="KAK5973291.1"/>
    <property type="molecule type" value="Genomic_DNA"/>
</dbReference>
<gene>
    <name evidence="2" type="ORF">GCK32_018171</name>
</gene>
<dbReference type="Proteomes" id="UP001331761">
    <property type="component" value="Unassembled WGS sequence"/>
</dbReference>